<gene>
    <name evidence="2" type="ORF">I302_01868</name>
    <name evidence="3" type="ORF">I302_103170</name>
</gene>
<reference evidence="2" key="3">
    <citation type="submission" date="2014-01" db="EMBL/GenBank/DDBJ databases">
        <title>Evolution of pathogenesis and genome organization in the Tremellales.</title>
        <authorList>
            <person name="Cuomo C."/>
            <person name="Litvintseva A."/>
            <person name="Heitman J."/>
            <person name="Chen Y."/>
            <person name="Sun S."/>
            <person name="Springer D."/>
            <person name="Dromer F."/>
            <person name="Young S."/>
            <person name="Zeng Q."/>
            <person name="Chapman S."/>
            <person name="Gujja S."/>
            <person name="Saif S."/>
            <person name="Birren B."/>
        </authorList>
    </citation>
    <scope>NUCLEOTIDE SEQUENCE</scope>
    <source>
        <strain evidence="2">CBS 10118</strain>
    </source>
</reference>
<dbReference type="Proteomes" id="UP000092730">
    <property type="component" value="Chromosome 2"/>
</dbReference>
<evidence type="ECO:0000259" key="1">
    <source>
        <dbReference type="Pfam" id="PF05368"/>
    </source>
</evidence>
<reference evidence="3" key="4">
    <citation type="submission" date="2024-02" db="EMBL/GenBank/DDBJ databases">
        <title>Comparative genomics of Cryptococcus and Kwoniella reveals pathogenesis evolution and contrasting modes of karyotype evolution via chromosome fusion or intercentromeric recombination.</title>
        <authorList>
            <person name="Coelho M.A."/>
            <person name="David-Palma M."/>
            <person name="Shea T."/>
            <person name="Bowers K."/>
            <person name="McGinley-Smith S."/>
            <person name="Mohammad A.W."/>
            <person name="Gnirke A."/>
            <person name="Yurkov A.M."/>
            <person name="Nowrousian M."/>
            <person name="Sun S."/>
            <person name="Cuomo C.A."/>
            <person name="Heitman J."/>
        </authorList>
    </citation>
    <scope>NUCLEOTIDE SEQUENCE</scope>
    <source>
        <strain evidence="3">CBS 10118</strain>
    </source>
</reference>
<protein>
    <recommendedName>
        <fullName evidence="1">NmrA-like domain-containing protein</fullName>
    </recommendedName>
</protein>
<evidence type="ECO:0000313" key="2">
    <source>
        <dbReference type="EMBL" id="OCF27033.1"/>
    </source>
</evidence>
<sequence length="286" mass="31281">MIVVTGATGKLGKLVIQNLLTRIQPSQLAVSVRDSSKASHLSAQEIKVTQATFDDPSTLREAFKGGDKLLLVSVDNFENAVKQHKTAIDIAKEVGIKTVFYTSHIGADINSPFLACQHHAETEEYLAQSGLEWYSLRNGFYSEGLPMMLHNPLESGAIYAPEDGPTCWTAHSDLAEATAILLTDDSRLPRNSHLIPLTASNAIEFKGIAKVLSEISGKDINRVVISDEQFVENTVKYGVPEFVANAILGIYKASRQGGFNKVDPLLEELLGKKPETIAEWAKRLYA</sequence>
<dbReference type="EMBL" id="CP144542">
    <property type="protein sequence ID" value="WVW81179.1"/>
    <property type="molecule type" value="Genomic_DNA"/>
</dbReference>
<dbReference type="STRING" id="1296100.A0A1B9G7P7"/>
<dbReference type="GeneID" id="30206267"/>
<proteinExistence type="predicted"/>
<dbReference type="RefSeq" id="XP_019048103.1">
    <property type="nucleotide sequence ID" value="XM_019188541.1"/>
</dbReference>
<accession>A0A1B9G7P7</accession>
<dbReference type="CDD" id="cd05269">
    <property type="entry name" value="TMR_SDR_a"/>
    <property type="match status" value="1"/>
</dbReference>
<feature type="domain" description="NmrA-like" evidence="1">
    <location>
        <begin position="2"/>
        <end position="280"/>
    </location>
</feature>
<dbReference type="InterPro" id="IPR052718">
    <property type="entry name" value="NmrA-type_oxidoreductase"/>
</dbReference>
<dbReference type="PANTHER" id="PTHR47129">
    <property type="entry name" value="QUINONE OXIDOREDUCTASE 2"/>
    <property type="match status" value="1"/>
</dbReference>
<reference evidence="3" key="2">
    <citation type="submission" date="2013-07" db="EMBL/GenBank/DDBJ databases">
        <authorList>
            <consortium name="The Broad Institute Genome Sequencing Platform"/>
            <person name="Cuomo C."/>
            <person name="Litvintseva A."/>
            <person name="Chen Y."/>
            <person name="Heitman J."/>
            <person name="Sun S."/>
            <person name="Springer D."/>
            <person name="Dromer F."/>
            <person name="Young S.K."/>
            <person name="Zeng Q."/>
            <person name="Gargeya S."/>
            <person name="Fitzgerald M."/>
            <person name="Abouelleil A."/>
            <person name="Alvarado L."/>
            <person name="Berlin A.M."/>
            <person name="Chapman S.B."/>
            <person name="Dewar J."/>
            <person name="Goldberg J."/>
            <person name="Griggs A."/>
            <person name="Gujja S."/>
            <person name="Hansen M."/>
            <person name="Howarth C."/>
            <person name="Imamovic A."/>
            <person name="Larimer J."/>
            <person name="McCowan C."/>
            <person name="Murphy C."/>
            <person name="Pearson M."/>
            <person name="Priest M."/>
            <person name="Roberts A."/>
            <person name="Saif S."/>
            <person name="Shea T."/>
            <person name="Sykes S."/>
            <person name="Wortman J."/>
            <person name="Nusbaum C."/>
            <person name="Birren B."/>
        </authorList>
    </citation>
    <scope>NUCLEOTIDE SEQUENCE</scope>
    <source>
        <strain evidence="3">CBS 10118</strain>
    </source>
</reference>
<evidence type="ECO:0000313" key="3">
    <source>
        <dbReference type="EMBL" id="WVW81179.1"/>
    </source>
</evidence>
<evidence type="ECO:0000313" key="4">
    <source>
        <dbReference type="Proteomes" id="UP000092730"/>
    </source>
</evidence>
<organism evidence="2">
    <name type="scientific">Kwoniella bestiolae CBS 10118</name>
    <dbReference type="NCBI Taxonomy" id="1296100"/>
    <lineage>
        <taxon>Eukaryota</taxon>
        <taxon>Fungi</taxon>
        <taxon>Dikarya</taxon>
        <taxon>Basidiomycota</taxon>
        <taxon>Agaricomycotina</taxon>
        <taxon>Tremellomycetes</taxon>
        <taxon>Tremellales</taxon>
        <taxon>Cryptococcaceae</taxon>
        <taxon>Kwoniella</taxon>
    </lineage>
</organism>
<dbReference type="Gene3D" id="3.40.50.720">
    <property type="entry name" value="NAD(P)-binding Rossmann-like Domain"/>
    <property type="match status" value="1"/>
</dbReference>
<dbReference type="PANTHER" id="PTHR47129:SF1">
    <property type="entry name" value="NMRA-LIKE DOMAIN-CONTAINING PROTEIN"/>
    <property type="match status" value="1"/>
</dbReference>
<dbReference type="InterPro" id="IPR036291">
    <property type="entry name" value="NAD(P)-bd_dom_sf"/>
</dbReference>
<dbReference type="InterPro" id="IPR008030">
    <property type="entry name" value="NmrA-like"/>
</dbReference>
<dbReference type="Pfam" id="PF05368">
    <property type="entry name" value="NmrA"/>
    <property type="match status" value="1"/>
</dbReference>
<dbReference type="SUPFAM" id="SSF51735">
    <property type="entry name" value="NAD(P)-binding Rossmann-fold domains"/>
    <property type="match status" value="1"/>
</dbReference>
<name>A0A1B9G7P7_9TREE</name>
<reference evidence="2" key="1">
    <citation type="submission" date="2013-07" db="EMBL/GenBank/DDBJ databases">
        <title>The Genome Sequence of Cryptococcus bestiolae CBS10118.</title>
        <authorList>
            <consortium name="The Broad Institute Genome Sequencing Platform"/>
            <person name="Cuomo C."/>
            <person name="Litvintseva A."/>
            <person name="Chen Y."/>
            <person name="Heitman J."/>
            <person name="Sun S."/>
            <person name="Springer D."/>
            <person name="Dromer F."/>
            <person name="Young S.K."/>
            <person name="Zeng Q."/>
            <person name="Gargeya S."/>
            <person name="Fitzgerald M."/>
            <person name="Abouelleil A."/>
            <person name="Alvarado L."/>
            <person name="Berlin A.M."/>
            <person name="Chapman S.B."/>
            <person name="Dewar J."/>
            <person name="Goldberg J."/>
            <person name="Griggs A."/>
            <person name="Gujja S."/>
            <person name="Hansen M."/>
            <person name="Howarth C."/>
            <person name="Imamovic A."/>
            <person name="Larimer J."/>
            <person name="McCowan C."/>
            <person name="Murphy C."/>
            <person name="Pearson M."/>
            <person name="Priest M."/>
            <person name="Roberts A."/>
            <person name="Saif S."/>
            <person name="Shea T."/>
            <person name="Sykes S."/>
            <person name="Wortman J."/>
            <person name="Nusbaum C."/>
            <person name="Birren B."/>
        </authorList>
    </citation>
    <scope>NUCLEOTIDE SEQUENCE [LARGE SCALE GENOMIC DNA]</scope>
    <source>
        <strain evidence="2">CBS 10118</strain>
    </source>
</reference>
<dbReference type="EMBL" id="KI894019">
    <property type="protein sequence ID" value="OCF27033.1"/>
    <property type="molecule type" value="Genomic_DNA"/>
</dbReference>
<dbReference type="KEGG" id="kbi:30206267"/>
<dbReference type="Gene3D" id="3.90.25.10">
    <property type="entry name" value="UDP-galactose 4-epimerase, domain 1"/>
    <property type="match status" value="1"/>
</dbReference>
<dbReference type="AlphaFoldDB" id="A0A1B9G7P7"/>
<keyword evidence="4" id="KW-1185">Reference proteome</keyword>
<dbReference type="OrthoDB" id="419598at2759"/>
<dbReference type="VEuPathDB" id="FungiDB:I302_01868"/>